<dbReference type="EMBL" id="CP011859">
    <property type="protein sequence ID" value="AQY23023.1"/>
    <property type="molecule type" value="Genomic_DNA"/>
</dbReference>
<accession>A0A1S7DV66</accession>
<dbReference type="Gene3D" id="3.90.79.10">
    <property type="entry name" value="Nucleoside Triphosphate Pyrophosphohydrolase"/>
    <property type="match status" value="1"/>
</dbReference>
<name>A0A1S7DV66_RIEAN</name>
<dbReference type="NCBIfam" id="TIGR02150">
    <property type="entry name" value="IPP_isom_1"/>
    <property type="match status" value="1"/>
</dbReference>
<evidence type="ECO:0000256" key="5">
    <source>
        <dbReference type="ARBA" id="ARBA00022723"/>
    </source>
</evidence>
<dbReference type="InterPro" id="IPR056375">
    <property type="entry name" value="Idi_bact"/>
</dbReference>
<dbReference type="InterPro" id="IPR011876">
    <property type="entry name" value="IsopentenylPP_isomerase_typ1"/>
</dbReference>
<keyword evidence="9 12" id="KW-0413">Isomerase</keyword>
<dbReference type="GO" id="GO:0004452">
    <property type="term" value="F:isopentenyl-diphosphate delta-isomerase activity"/>
    <property type="evidence" value="ECO:0007669"/>
    <property type="project" value="UniProtKB-UniRule"/>
</dbReference>
<evidence type="ECO:0000256" key="9">
    <source>
        <dbReference type="ARBA" id="ARBA00023235"/>
    </source>
</evidence>
<dbReference type="InterPro" id="IPR015797">
    <property type="entry name" value="NUDIX_hydrolase-like_dom_sf"/>
</dbReference>
<sequence>MHEQVVLVNPKDEVLGVMEKLQAHRGGFLHRAFSVFLFNTKGEMLLQRRAGVKYHSPRLWTNAVCSHPRLGESYKAGAQRRLIEELGIDADISEKFSFIYKAEVGDNLWEHELDYVFTGIYEGDFNLNPEEVSEVRYISMEALDKELETNPEQFTEWFKIILKEYKQKMLK</sequence>
<keyword evidence="5" id="KW-0479">Metal-binding</keyword>
<proteinExistence type="inferred from homology"/>
<keyword evidence="7" id="KW-0464">Manganese</keyword>
<dbReference type="HAMAP" id="MF_00202">
    <property type="entry name" value="Idi"/>
    <property type="match status" value="1"/>
</dbReference>
<dbReference type="SUPFAM" id="SSF55811">
    <property type="entry name" value="Nudix"/>
    <property type="match status" value="1"/>
</dbReference>
<dbReference type="Pfam" id="PF00293">
    <property type="entry name" value="NUDIX"/>
    <property type="match status" value="1"/>
</dbReference>
<evidence type="ECO:0000256" key="7">
    <source>
        <dbReference type="ARBA" id="ARBA00023211"/>
    </source>
</evidence>
<keyword evidence="6" id="KW-0460">Magnesium</keyword>
<dbReference type="GO" id="GO:0005737">
    <property type="term" value="C:cytoplasm"/>
    <property type="evidence" value="ECO:0007669"/>
    <property type="project" value="TreeGrafter"/>
</dbReference>
<reference evidence="12 13" key="1">
    <citation type="submission" date="2015-06" db="EMBL/GenBank/DDBJ databases">
        <title>R. anatipestifer strain HXb2 is the most virulent strain so far, and the genome sequence would help us uncover the pathogenesis.</title>
        <authorList>
            <person name="Hu Q."/>
            <person name="Qi J."/>
            <person name="Bo H."/>
            <person name="Liu G."/>
            <person name="Tao M."/>
            <person name="Ding Y."/>
            <person name="Xue Y."/>
        </authorList>
    </citation>
    <scope>NUCLEOTIDE SEQUENCE [LARGE SCALE GENOMIC DNA]</scope>
    <source>
        <strain evidence="12 13">HXb2</strain>
    </source>
</reference>
<dbReference type="PROSITE" id="PS51462">
    <property type="entry name" value="NUDIX"/>
    <property type="match status" value="1"/>
</dbReference>
<evidence type="ECO:0000256" key="2">
    <source>
        <dbReference type="ARBA" id="ARBA00007579"/>
    </source>
</evidence>
<dbReference type="RefSeq" id="WP_079208224.1">
    <property type="nucleotide sequence ID" value="NZ_CP011859.1"/>
</dbReference>
<protein>
    <recommendedName>
        <fullName evidence="3 10">Isopentenyl-diphosphate delta-isomerase</fullName>
        <ecNumber evidence="3 10">5.3.3.2</ecNumber>
    </recommendedName>
</protein>
<evidence type="ECO:0000313" key="12">
    <source>
        <dbReference type="EMBL" id="AQY23023.1"/>
    </source>
</evidence>
<organism evidence="12 13">
    <name type="scientific">Riemerella anatipestifer</name>
    <name type="common">Moraxella anatipestifer</name>
    <dbReference type="NCBI Taxonomy" id="34085"/>
    <lineage>
        <taxon>Bacteria</taxon>
        <taxon>Pseudomonadati</taxon>
        <taxon>Bacteroidota</taxon>
        <taxon>Flavobacteriia</taxon>
        <taxon>Flavobacteriales</taxon>
        <taxon>Weeksellaceae</taxon>
        <taxon>Riemerella</taxon>
    </lineage>
</organism>
<dbReference type="AlphaFoldDB" id="A0A1S7DV66"/>
<keyword evidence="8" id="KW-0414">Isoprene biosynthesis</keyword>
<dbReference type="UniPathway" id="UPA00059">
    <property type="reaction ID" value="UER00104"/>
</dbReference>
<evidence type="ECO:0000256" key="3">
    <source>
        <dbReference type="ARBA" id="ARBA00012057"/>
    </source>
</evidence>
<gene>
    <name evidence="12" type="primary">idi</name>
    <name evidence="12" type="ORF">AB406_2083</name>
</gene>
<evidence type="ECO:0000256" key="1">
    <source>
        <dbReference type="ARBA" id="ARBA00004826"/>
    </source>
</evidence>
<evidence type="ECO:0000313" key="13">
    <source>
        <dbReference type="Proteomes" id="UP000189883"/>
    </source>
</evidence>
<dbReference type="PANTHER" id="PTHR10885:SF0">
    <property type="entry name" value="ISOPENTENYL-DIPHOSPHATE DELTA-ISOMERASE"/>
    <property type="match status" value="1"/>
</dbReference>
<dbReference type="NCBIfam" id="NF002995">
    <property type="entry name" value="PRK03759.1"/>
    <property type="match status" value="1"/>
</dbReference>
<dbReference type="PIRSF" id="PIRSF018427">
    <property type="entry name" value="Isopntndiph_ism"/>
    <property type="match status" value="1"/>
</dbReference>
<dbReference type="EC" id="5.3.3.2" evidence="3 10"/>
<keyword evidence="4" id="KW-0963">Cytoplasm</keyword>
<dbReference type="Proteomes" id="UP000189883">
    <property type="component" value="Chromosome"/>
</dbReference>
<evidence type="ECO:0000256" key="8">
    <source>
        <dbReference type="ARBA" id="ARBA00023229"/>
    </source>
</evidence>
<feature type="domain" description="Nudix hydrolase" evidence="11">
    <location>
        <begin position="28"/>
        <end position="160"/>
    </location>
</feature>
<evidence type="ECO:0000256" key="10">
    <source>
        <dbReference type="NCBIfam" id="TIGR02150"/>
    </source>
</evidence>
<dbReference type="PANTHER" id="PTHR10885">
    <property type="entry name" value="ISOPENTENYL-DIPHOSPHATE DELTA-ISOMERASE"/>
    <property type="match status" value="1"/>
</dbReference>
<comment type="pathway">
    <text evidence="1">Isoprenoid biosynthesis; dimethylallyl diphosphate biosynthesis; dimethylallyl diphosphate from isopentenyl diphosphate: step 1/1.</text>
</comment>
<evidence type="ECO:0000256" key="4">
    <source>
        <dbReference type="ARBA" id="ARBA00022490"/>
    </source>
</evidence>
<dbReference type="CDD" id="cd02885">
    <property type="entry name" value="NUDIX_IPP_Isomerase"/>
    <property type="match status" value="1"/>
</dbReference>
<dbReference type="InterPro" id="IPR000086">
    <property type="entry name" value="NUDIX_hydrolase_dom"/>
</dbReference>
<dbReference type="GO" id="GO:0009240">
    <property type="term" value="P:isopentenyl diphosphate biosynthetic process"/>
    <property type="evidence" value="ECO:0007669"/>
    <property type="project" value="TreeGrafter"/>
</dbReference>
<comment type="similarity">
    <text evidence="2">Belongs to the IPP isomerase type 1 family.</text>
</comment>
<dbReference type="GO" id="GO:0046872">
    <property type="term" value="F:metal ion binding"/>
    <property type="evidence" value="ECO:0007669"/>
    <property type="project" value="UniProtKB-KW"/>
</dbReference>
<evidence type="ECO:0000259" key="11">
    <source>
        <dbReference type="PROSITE" id="PS51462"/>
    </source>
</evidence>
<evidence type="ECO:0000256" key="6">
    <source>
        <dbReference type="ARBA" id="ARBA00022842"/>
    </source>
</evidence>
<dbReference type="GO" id="GO:0050992">
    <property type="term" value="P:dimethylallyl diphosphate biosynthetic process"/>
    <property type="evidence" value="ECO:0007669"/>
    <property type="project" value="UniProtKB-UniPathway"/>
</dbReference>